<dbReference type="InterPro" id="IPR001650">
    <property type="entry name" value="Helicase_C-like"/>
</dbReference>
<dbReference type="Pfam" id="PF07517">
    <property type="entry name" value="SecA_DEAD"/>
    <property type="match status" value="1"/>
</dbReference>
<dbReference type="PROSITE" id="PS51194">
    <property type="entry name" value="HELICASE_CTER"/>
    <property type="match status" value="1"/>
</dbReference>
<keyword evidence="1" id="KW-0963">Cytoplasm</keyword>
<name>X6PFC1_RETFI</name>
<dbReference type="Proteomes" id="UP000023152">
    <property type="component" value="Unassembled WGS sequence"/>
</dbReference>
<proteinExistence type="predicted"/>
<dbReference type="SUPFAM" id="SSF52540">
    <property type="entry name" value="P-loop containing nucleoside triphosphate hydrolases"/>
    <property type="match status" value="2"/>
</dbReference>
<evidence type="ECO:0000313" key="6">
    <source>
        <dbReference type="EMBL" id="ETO36876.1"/>
    </source>
</evidence>
<dbReference type="SUPFAM" id="SSF53300">
    <property type="entry name" value="vWA-like"/>
    <property type="match status" value="1"/>
</dbReference>
<reference evidence="6 7" key="1">
    <citation type="journal article" date="2013" name="Curr. Biol.">
        <title>The Genome of the Foraminiferan Reticulomyxa filosa.</title>
        <authorList>
            <person name="Glockner G."/>
            <person name="Hulsmann N."/>
            <person name="Schleicher M."/>
            <person name="Noegel A.A."/>
            <person name="Eichinger L."/>
            <person name="Gallinger C."/>
            <person name="Pawlowski J."/>
            <person name="Sierra R."/>
            <person name="Euteneuer U."/>
            <person name="Pillet L."/>
            <person name="Moustafa A."/>
            <person name="Platzer M."/>
            <person name="Groth M."/>
            <person name="Szafranski K."/>
            <person name="Schliwa M."/>
        </authorList>
    </citation>
    <scope>NUCLEOTIDE SEQUENCE [LARGE SCALE GENOMIC DNA]</scope>
</reference>
<dbReference type="InterPro" id="IPR011115">
    <property type="entry name" value="SecA_DEAD"/>
</dbReference>
<organism evidence="6 7">
    <name type="scientific">Reticulomyxa filosa</name>
    <dbReference type="NCBI Taxonomy" id="46433"/>
    <lineage>
        <taxon>Eukaryota</taxon>
        <taxon>Sar</taxon>
        <taxon>Rhizaria</taxon>
        <taxon>Retaria</taxon>
        <taxon>Foraminifera</taxon>
        <taxon>Monothalamids</taxon>
        <taxon>Reticulomyxidae</taxon>
        <taxon>Reticulomyxa</taxon>
    </lineage>
</organism>
<dbReference type="GO" id="GO:0006605">
    <property type="term" value="P:protein targeting"/>
    <property type="evidence" value="ECO:0007669"/>
    <property type="project" value="InterPro"/>
</dbReference>
<feature type="domain" description="SecA family profile" evidence="5">
    <location>
        <begin position="904"/>
        <end position="1527"/>
    </location>
</feature>
<dbReference type="GO" id="GO:0017038">
    <property type="term" value="P:protein import"/>
    <property type="evidence" value="ECO:0007669"/>
    <property type="project" value="InterPro"/>
</dbReference>
<evidence type="ECO:0000256" key="2">
    <source>
        <dbReference type="ARBA" id="ARBA00022927"/>
    </source>
</evidence>
<dbReference type="PANTHER" id="PTHR30612:SF0">
    <property type="entry name" value="CHLOROPLAST PROTEIN-TRANSPORTING ATPASE"/>
    <property type="match status" value="1"/>
</dbReference>
<keyword evidence="7" id="KW-1185">Reference proteome</keyword>
<dbReference type="InterPro" id="IPR014018">
    <property type="entry name" value="SecA_motor_DEAD"/>
</dbReference>
<accession>X6PFC1</accession>
<dbReference type="PROSITE" id="PS51196">
    <property type="entry name" value="SECA_MOTOR_DEAD"/>
    <property type="match status" value="1"/>
</dbReference>
<dbReference type="Gene3D" id="3.40.50.300">
    <property type="entry name" value="P-loop containing nucleotide triphosphate hydrolases"/>
    <property type="match status" value="2"/>
</dbReference>
<feature type="domain" description="Helicase C-terminal" evidence="4">
    <location>
        <begin position="1352"/>
        <end position="1525"/>
    </location>
</feature>
<keyword evidence="2" id="KW-0813">Transport</keyword>
<keyword evidence="3" id="KW-0811">Translocation</keyword>
<evidence type="ECO:0000259" key="5">
    <source>
        <dbReference type="PROSITE" id="PS51196"/>
    </source>
</evidence>
<dbReference type="GO" id="GO:0006886">
    <property type="term" value="P:intracellular protein transport"/>
    <property type="evidence" value="ECO:0007669"/>
    <property type="project" value="InterPro"/>
</dbReference>
<dbReference type="InterPro" id="IPR000185">
    <property type="entry name" value="SecA"/>
</dbReference>
<dbReference type="InterPro" id="IPR036465">
    <property type="entry name" value="vWFA_dom_sf"/>
</dbReference>
<dbReference type="Gene3D" id="3.40.50.410">
    <property type="entry name" value="von Willebrand factor, type A domain"/>
    <property type="match status" value="1"/>
</dbReference>
<dbReference type="GO" id="GO:0016020">
    <property type="term" value="C:membrane"/>
    <property type="evidence" value="ECO:0007669"/>
    <property type="project" value="InterPro"/>
</dbReference>
<comment type="caution">
    <text evidence="6">The sequence shown here is derived from an EMBL/GenBank/DDBJ whole genome shotgun (WGS) entry which is preliminary data.</text>
</comment>
<feature type="non-terminal residue" evidence="6">
    <location>
        <position position="1"/>
    </location>
</feature>
<dbReference type="GO" id="GO:0005524">
    <property type="term" value="F:ATP binding"/>
    <property type="evidence" value="ECO:0007669"/>
    <property type="project" value="InterPro"/>
</dbReference>
<evidence type="ECO:0000256" key="1">
    <source>
        <dbReference type="ARBA" id="ARBA00022490"/>
    </source>
</evidence>
<protein>
    <submittedName>
        <fullName evidence="6">Uncharacterized protein</fullName>
    </submittedName>
</protein>
<evidence type="ECO:0000259" key="4">
    <source>
        <dbReference type="PROSITE" id="PS51194"/>
    </source>
</evidence>
<dbReference type="EMBL" id="ASPP01000196">
    <property type="protein sequence ID" value="ETO36876.1"/>
    <property type="molecule type" value="Genomic_DNA"/>
</dbReference>
<keyword evidence="2" id="KW-0653">Protein transport</keyword>
<gene>
    <name evidence="6" type="ORF">RFI_00186</name>
</gene>
<evidence type="ECO:0000256" key="3">
    <source>
        <dbReference type="ARBA" id="ARBA00023010"/>
    </source>
</evidence>
<dbReference type="PANTHER" id="PTHR30612">
    <property type="entry name" value="SECA INNER MEMBRANE COMPONENT OF SEC PROTEIN SECRETION SYSTEM"/>
    <property type="match status" value="1"/>
</dbReference>
<dbReference type="OrthoDB" id="7614088at2759"/>
<dbReference type="InterPro" id="IPR027417">
    <property type="entry name" value="P-loop_NTPase"/>
</dbReference>
<sequence>YSIFVQSQLNSLNFTESEATSDNDDEKDDDNMDMTEKAENIFNRFTEVKKLQKDYPIIFAYFPQDIIELFDRRLKQTYSNLHDEMMKLAAVETSTKPLKRKITIARALSALDDFAQSNCKFRELFLKHQTELYGNVIDIKPVLEAIEKHEYPTVASELLRIQQNIDDPNMKRAFDNIKISLSRFLNTLAKSTLKKVLLLGDDEVDLNRVTELVDNLGHIKEAQHLVIQFVDEVAQKEIEKTADKTKFAIGRWMKVVLDTFDASVNALNFLEAENKITLVQRIVDILGDYCEPAPLDSEGDVKKGQEGNGNEKTDTIISRVEKLRKRIENKLQEIVDKYKNIHLVGHTFNPYASFPPREIYEKLYTIMNKGALYKDRWKEIENDIILKTRQQLIEAREKVGALRPWEIGSYIRLCRTVLTVLPDHMKNMLEEEIRQSEKDVLYEMEIAEGAVAEIVDNKNANDINQFLDKCTANQKKMVEAKVATMARDMTAGIEQKWASEDTVGALKNLKELHNLKKSIKMTIPELDNYLKAAQVTFTNQVEKVQQKTVASFDAFKRCEVGANTIKPIENALDMAIECMNLKGESDELIPLNFEEKIKELDRNTSGCFTSLQQKYSTNFEQKNVHDLEKVLDSMKEVGDNTPFLQKIMSFRQKKGSWGIPENETTSALWTYSEAKLALNNNLEKMVRETADKGVFNETTIKGNDTERDKFFQDMKGKLEFMQQMSQCKTHVTNVGKLDECPKQLEKDIQEIAKKVEKNSNWTSSDCGYLGQCYKCFLVMKKHAVFSDLAKSQVETIDSIVKTRVTQLETEAIGDLKPNLLIPRLVEMKTMSVYLFEFKDTINKRIDALLTAYKKKSSGVDIAALATQLEEELTGVGKMIVAEHSVFKGFSVALFNQKTLAHGIDYVLEKIRAKGDPIDKSKLRKMYDEFNTKYRQFVQSNLSKVKNDPKQLSVFANNARMCARGIKQIPGNEKWDASVRDNIPEVMANIFALWTLQQAQYYHDAQDVKDQNNYLVQPHPAQVISIFRMLGVEEKKTGLTNHLIQIGTGEGKSVTLAVTCCVLALFGFDVSCTSYSEYLSGRDFKSFEQVFNILGVIDHIHYGTFNKICERIINEGGDVRKLVENLILSDNEKKSNEVEQVIRSKILLIDEVDVFFNKDFYGSCYSPAVTLRHDTITKLIDFIWKNKASLKFDDVKRSNEYKACCNILKAWDSLLDEAIKDMLSDIQNFLSHGYQVGNDKIGYKEQDGISYNIRYGYKTLFAYYHENAQNKISDESLKNNIFLSFQIGNFSYAEVPKNFYRIMGVSGTLETLSAPEQEVVEKEYHVSKHTYMPSLFGDNNLLFAQQKDISVVNENDYFITLNKEIDDRLVGKTQGVKRAVLVFFETKKQLTEFHESSNFLAMKDDAIMMTEDNSFEEKESLIKRATGSGQVGLFTKAFGRGTDFYCRDQIVSANGGAHVIQTFLSEELSEEVQIKGRTARQGESGSYSLVLCDKSLEKFSITQQDIQDARNAGNFYPMFNAKRSDFFKTQYAENKKFVEYASKEHELGEKLITAVKKNDVNIVKKMLCERNKGAEVAKSSRTVVLMDATGSMHQVLQNAKNAVFTMFERIATVLKDHGLPSNTFEMQFVVYRNYNAPEDMLLQASPWESKPANLRSFMESINAGHGMGNEAIEIGLAHVNKEAEKDGVSQVILIGDAPANTKQEVTARRQNRGENYWKTTKFPSPTYYEDELARLKQRGVIVHAFPVGSWPKGNFDSIARAAGGRCAELQVTQGSNQGSEQLTNLVSEEVLRNAGGSKGGALVDAYRAKFASKSHV</sequence>
<evidence type="ECO:0000313" key="7">
    <source>
        <dbReference type="Proteomes" id="UP000023152"/>
    </source>
</evidence>